<evidence type="ECO:0000259" key="1">
    <source>
        <dbReference type="Pfam" id="PF13466"/>
    </source>
</evidence>
<comment type="caution">
    <text evidence="2">The sequence shown here is derived from an EMBL/GenBank/DDBJ whole genome shotgun (WGS) entry which is preliminary data.</text>
</comment>
<dbReference type="Gene3D" id="3.30.750.24">
    <property type="entry name" value="STAS domain"/>
    <property type="match status" value="1"/>
</dbReference>
<dbReference type="AlphaFoldDB" id="A0A7K3NPF6"/>
<dbReference type="InterPro" id="IPR058548">
    <property type="entry name" value="MlaB-like_STAS"/>
</dbReference>
<proteinExistence type="predicted"/>
<dbReference type="RefSeq" id="WP_163302136.1">
    <property type="nucleotide sequence ID" value="NZ_JAAGRQ010000036.1"/>
</dbReference>
<dbReference type="Proteomes" id="UP000469724">
    <property type="component" value="Unassembled WGS sequence"/>
</dbReference>
<feature type="domain" description="MlaB-like STAS" evidence="1">
    <location>
        <begin position="15"/>
        <end position="94"/>
    </location>
</feature>
<organism evidence="2 3">
    <name type="scientific">Desulfolutivibrio sulfodismutans</name>
    <dbReference type="NCBI Taxonomy" id="63561"/>
    <lineage>
        <taxon>Bacteria</taxon>
        <taxon>Pseudomonadati</taxon>
        <taxon>Thermodesulfobacteriota</taxon>
        <taxon>Desulfovibrionia</taxon>
        <taxon>Desulfovibrionales</taxon>
        <taxon>Desulfovibrionaceae</taxon>
        <taxon>Desulfolutivibrio</taxon>
    </lineage>
</organism>
<reference evidence="2 3" key="1">
    <citation type="submission" date="2020-02" db="EMBL/GenBank/DDBJ databases">
        <title>Comparative genomics of sulfur disproportionating microorganisms.</title>
        <authorList>
            <person name="Ward L.M."/>
            <person name="Bertran E."/>
            <person name="Johnston D.T."/>
        </authorList>
    </citation>
    <scope>NUCLEOTIDE SEQUENCE [LARGE SCALE GENOMIC DNA]</scope>
    <source>
        <strain evidence="2 3">DSM 3696</strain>
    </source>
</reference>
<evidence type="ECO:0000313" key="2">
    <source>
        <dbReference type="EMBL" id="NDY57089.1"/>
    </source>
</evidence>
<gene>
    <name evidence="2" type="ORF">G3N56_10075</name>
</gene>
<evidence type="ECO:0000313" key="3">
    <source>
        <dbReference type="Proteomes" id="UP000469724"/>
    </source>
</evidence>
<dbReference type="Pfam" id="PF13466">
    <property type="entry name" value="STAS_2"/>
    <property type="match status" value="1"/>
</dbReference>
<dbReference type="EMBL" id="JAAGRQ010000036">
    <property type="protein sequence ID" value="NDY57089.1"/>
    <property type="molecule type" value="Genomic_DNA"/>
</dbReference>
<keyword evidence="3" id="KW-1185">Reference proteome</keyword>
<sequence>MGLHEVLRGESDATLRLTGAWTVEHAAALRRELLDLLAATDVAYLDVAGVEAVDASLFEVVHAACMSAARDAKRIQRVGPLSDAARQAARVSGFMENGLFAEFWKDEERHDQDDHDR</sequence>
<name>A0A7K3NPF6_9BACT</name>
<dbReference type="InterPro" id="IPR036513">
    <property type="entry name" value="STAS_dom_sf"/>
</dbReference>
<protein>
    <submittedName>
        <fullName evidence="2">STAS domain-containing protein</fullName>
    </submittedName>
</protein>
<dbReference type="SUPFAM" id="SSF52091">
    <property type="entry name" value="SpoIIaa-like"/>
    <property type="match status" value="1"/>
</dbReference>
<accession>A0A7K3NPF6</accession>